<comment type="caution">
    <text evidence="3">The sequence shown here is derived from an EMBL/GenBank/DDBJ whole genome shotgun (WGS) entry which is preliminary data.</text>
</comment>
<evidence type="ECO:0000256" key="1">
    <source>
        <dbReference type="SAM" id="SignalP"/>
    </source>
</evidence>
<evidence type="ECO:0000313" key="3">
    <source>
        <dbReference type="EMBL" id="GER28960.1"/>
    </source>
</evidence>
<dbReference type="InterPro" id="IPR044816">
    <property type="entry name" value="BURP"/>
</dbReference>
<reference evidence="4" key="1">
    <citation type="journal article" date="2019" name="Curr. Biol.">
        <title>Genome Sequence of Striga asiatica Provides Insight into the Evolution of Plant Parasitism.</title>
        <authorList>
            <person name="Yoshida S."/>
            <person name="Kim S."/>
            <person name="Wafula E.K."/>
            <person name="Tanskanen J."/>
            <person name="Kim Y.M."/>
            <person name="Honaas L."/>
            <person name="Yang Z."/>
            <person name="Spallek T."/>
            <person name="Conn C.E."/>
            <person name="Ichihashi Y."/>
            <person name="Cheong K."/>
            <person name="Cui S."/>
            <person name="Der J.P."/>
            <person name="Gundlach H."/>
            <person name="Jiao Y."/>
            <person name="Hori C."/>
            <person name="Ishida J.K."/>
            <person name="Kasahara H."/>
            <person name="Kiba T."/>
            <person name="Kim M.S."/>
            <person name="Koo N."/>
            <person name="Laohavisit A."/>
            <person name="Lee Y.H."/>
            <person name="Lumba S."/>
            <person name="McCourt P."/>
            <person name="Mortimer J.C."/>
            <person name="Mutuku J.M."/>
            <person name="Nomura T."/>
            <person name="Sasaki-Sekimoto Y."/>
            <person name="Seto Y."/>
            <person name="Wang Y."/>
            <person name="Wakatake T."/>
            <person name="Sakakibara H."/>
            <person name="Demura T."/>
            <person name="Yamaguchi S."/>
            <person name="Yoneyama K."/>
            <person name="Manabe R.I."/>
            <person name="Nelson D.C."/>
            <person name="Schulman A.H."/>
            <person name="Timko M.P."/>
            <person name="dePamphilis C.W."/>
            <person name="Choi D."/>
            <person name="Shirasu K."/>
        </authorList>
    </citation>
    <scope>NUCLEOTIDE SEQUENCE [LARGE SCALE GENOMIC DNA]</scope>
    <source>
        <strain evidence="4">cv. UVA1</strain>
    </source>
</reference>
<keyword evidence="4" id="KW-1185">Reference proteome</keyword>
<proteinExistence type="predicted"/>
<protein>
    <submittedName>
        <fullName evidence="3">BURP domain-containing protein</fullName>
    </submittedName>
</protein>
<accession>A0A5A7P852</accession>
<dbReference type="InterPro" id="IPR004873">
    <property type="entry name" value="BURP_dom"/>
</dbReference>
<evidence type="ECO:0000313" key="4">
    <source>
        <dbReference type="Proteomes" id="UP000325081"/>
    </source>
</evidence>
<dbReference type="AlphaFoldDB" id="A0A5A7P852"/>
<dbReference type="PANTHER" id="PTHR31236:SF41">
    <property type="entry name" value="BURP DOMAIN PROTEIN USPL1"/>
    <property type="match status" value="1"/>
</dbReference>
<gene>
    <name evidence="3" type="ORF">STAS_04787</name>
</gene>
<dbReference type="PROSITE" id="PS51277">
    <property type="entry name" value="BURP"/>
    <property type="match status" value="1"/>
</dbReference>
<keyword evidence="1" id="KW-0732">Signal</keyword>
<dbReference type="PANTHER" id="PTHR31236">
    <property type="entry name" value="BURP DOMAIN PROTEIN USPL1-LIKE"/>
    <property type="match status" value="1"/>
</dbReference>
<name>A0A5A7P852_STRAF</name>
<dbReference type="OrthoDB" id="1909293at2759"/>
<dbReference type="Proteomes" id="UP000325081">
    <property type="component" value="Unassembled WGS sequence"/>
</dbReference>
<dbReference type="Pfam" id="PF03181">
    <property type="entry name" value="BURP"/>
    <property type="match status" value="1"/>
</dbReference>
<organism evidence="3 4">
    <name type="scientific">Striga asiatica</name>
    <name type="common">Asiatic witchweed</name>
    <name type="synonym">Buchnera asiatica</name>
    <dbReference type="NCBI Taxonomy" id="4170"/>
    <lineage>
        <taxon>Eukaryota</taxon>
        <taxon>Viridiplantae</taxon>
        <taxon>Streptophyta</taxon>
        <taxon>Embryophyta</taxon>
        <taxon>Tracheophyta</taxon>
        <taxon>Spermatophyta</taxon>
        <taxon>Magnoliopsida</taxon>
        <taxon>eudicotyledons</taxon>
        <taxon>Gunneridae</taxon>
        <taxon>Pentapetalae</taxon>
        <taxon>asterids</taxon>
        <taxon>lamiids</taxon>
        <taxon>Lamiales</taxon>
        <taxon>Orobanchaceae</taxon>
        <taxon>Buchnereae</taxon>
        <taxon>Striga</taxon>
    </lineage>
</organism>
<feature type="chain" id="PRO_5022909627" evidence="1">
    <location>
        <begin position="20"/>
        <end position="270"/>
    </location>
</feature>
<feature type="domain" description="BURP" evidence="2">
    <location>
        <begin position="53"/>
        <end position="270"/>
    </location>
</feature>
<dbReference type="SMART" id="SM01045">
    <property type="entry name" value="BURP"/>
    <property type="match status" value="1"/>
</dbReference>
<sequence length="270" mass="30338">MGSKLTSLLIFYLVSYIKCLQTTSSHTTREHDHQEHDQKSISYSENDPELSVFFHHNTLQTGTKLRLYFPANEPLASPRLLSRHESDSIPFSSSQLPSILQLFSFQVTSKQALAMRATLDHCESPPIIGETKFCATSLESMLDSLRSIFGFRSEFHVVTTNCPTVPTPDLRNYTVIEAPVEISARRIVGCHVLPYPYAVFYCHSQDSDNKLYEVSLSSEDGEQMEAVAMCHLDTREWDPGHVAFRVLGIGPGGPPVCHFFPPDNLVWVST</sequence>
<evidence type="ECO:0000259" key="2">
    <source>
        <dbReference type="PROSITE" id="PS51277"/>
    </source>
</evidence>
<feature type="signal peptide" evidence="1">
    <location>
        <begin position="1"/>
        <end position="19"/>
    </location>
</feature>
<dbReference type="EMBL" id="BKCP01003335">
    <property type="protein sequence ID" value="GER28960.1"/>
    <property type="molecule type" value="Genomic_DNA"/>
</dbReference>